<feature type="region of interest" description="Disordered" evidence="4">
    <location>
        <begin position="58"/>
        <end position="110"/>
    </location>
</feature>
<feature type="compositionally biased region" description="Gly residues" evidence="4">
    <location>
        <begin position="82"/>
        <end position="97"/>
    </location>
</feature>
<gene>
    <name evidence="5" type="ORF">HYH03_004152</name>
</gene>
<evidence type="ECO:0000313" key="6">
    <source>
        <dbReference type="Proteomes" id="UP000612055"/>
    </source>
</evidence>
<feature type="coiled-coil region" evidence="3">
    <location>
        <begin position="790"/>
        <end position="817"/>
    </location>
</feature>
<dbReference type="AlphaFoldDB" id="A0A835YBP8"/>
<dbReference type="Pfam" id="PF10273">
    <property type="entry name" value="WGG"/>
    <property type="match status" value="1"/>
</dbReference>
<dbReference type="Proteomes" id="UP000612055">
    <property type="component" value="Unassembled WGS sequence"/>
</dbReference>
<evidence type="ECO:0000256" key="2">
    <source>
        <dbReference type="ARBA" id="ARBA00022552"/>
    </source>
</evidence>
<keyword evidence="2" id="KW-0698">rRNA processing</keyword>
<feature type="compositionally biased region" description="Acidic residues" evidence="4">
    <location>
        <begin position="98"/>
        <end position="107"/>
    </location>
</feature>
<keyword evidence="6" id="KW-1185">Reference proteome</keyword>
<evidence type="ECO:0000256" key="3">
    <source>
        <dbReference type="SAM" id="Coils"/>
    </source>
</evidence>
<dbReference type="GO" id="GO:0006364">
    <property type="term" value="P:rRNA processing"/>
    <property type="evidence" value="ECO:0007669"/>
    <property type="project" value="UniProtKB-KW"/>
</dbReference>
<keyword evidence="3" id="KW-0175">Coiled coil</keyword>
<reference evidence="5" key="1">
    <citation type="journal article" date="2020" name="bioRxiv">
        <title>Comparative genomics of Chlamydomonas.</title>
        <authorList>
            <person name="Craig R.J."/>
            <person name="Hasan A.R."/>
            <person name="Ness R.W."/>
            <person name="Keightley P.D."/>
        </authorList>
    </citation>
    <scope>NUCLEOTIDE SEQUENCE</scope>
    <source>
        <strain evidence="5">CCAP 11/70</strain>
    </source>
</reference>
<dbReference type="OrthoDB" id="263560at2759"/>
<proteinExistence type="inferred from homology"/>
<dbReference type="InterPro" id="IPR019398">
    <property type="entry name" value="Pre-rRNA_process_TSR2"/>
</dbReference>
<dbReference type="EMBL" id="JAEHOE010000012">
    <property type="protein sequence ID" value="KAG2497886.1"/>
    <property type="molecule type" value="Genomic_DNA"/>
</dbReference>
<evidence type="ECO:0000256" key="1">
    <source>
        <dbReference type="ARBA" id="ARBA00006524"/>
    </source>
</evidence>
<comment type="similarity">
    <text evidence="1">Belongs to the TSR2 family.</text>
</comment>
<protein>
    <submittedName>
        <fullName evidence="5">Uncharacterized protein</fullName>
    </submittedName>
</protein>
<accession>A0A835YBP8</accession>
<dbReference type="PANTHER" id="PTHR21250">
    <property type="entry name" value="PRE-RRNA-PROCESSING PROTEIN TSR2 HOMOLOG"/>
    <property type="match status" value="1"/>
</dbReference>
<name>A0A835YBP8_9CHLO</name>
<organism evidence="5 6">
    <name type="scientific">Edaphochlamys debaryana</name>
    <dbReference type="NCBI Taxonomy" id="47281"/>
    <lineage>
        <taxon>Eukaryota</taxon>
        <taxon>Viridiplantae</taxon>
        <taxon>Chlorophyta</taxon>
        <taxon>core chlorophytes</taxon>
        <taxon>Chlorophyceae</taxon>
        <taxon>CS clade</taxon>
        <taxon>Chlamydomonadales</taxon>
        <taxon>Chlamydomonadales incertae sedis</taxon>
        <taxon>Edaphochlamys</taxon>
    </lineage>
</organism>
<comment type="caution">
    <text evidence="5">The sequence shown here is derived from an EMBL/GenBank/DDBJ whole genome shotgun (WGS) entry which is preliminary data.</text>
</comment>
<sequence length="930" mass="99190">MLTSLASHRATPLTGRSMRLPYATRPRLWSFGGRSGLAGGSLAGGLLRPHLAGASFRGLPAVSSSRGRSGGRGRGEGRSWPGRGGGRTTRGHGGGGPEPEDLPDDDPASAQDLGALERLVRGSAATWMSERNTRRLTKACSAAAKLGSRSLEDVTLRTRILDTLAAAYAPLVPHLEGAVDCIIPLYACSRAGYWGPGSADGKGGLAVALLQRLSADGCNLLTANRTNATVQSHANLWLALSVTPAALRAAADLRGILNASAEGLLRNRALDTRACANVLLACARMQWRDHSLVHHLTTCLVEQGHAADDQNLANSLYALGKLAEGARHKPRPEGLRGLAEEVERRLSAGEGRCSFIPQQLSNMLLGCTKLGYTDPALINSLAAASSRAVRLFKPQELANSVWALAKMGFEDQGWYAAAVAAAEQPEAMQGAVPQNWSNLWYALALARHRPASRRLLERTAEAAALLRRGADAQACANLLWALANLRLYDERLVYALAGRLGELLGQDPEQLTGQNVCNSLWALAVMGPGVLSCHGGLVEGLLREAERRWAAEGGAAFSEGSLMQLWQAQVELAHVGGGELQRILRGGEDREGSLLVAMRVAAATASARLLSAPSLALATEVASALEQLQQRMGPGAIVSVQRRCVVEEVGRCADALVELAGGRRVAVAAVRRACVFANAPYDRTVVGPIALSVRQVGHSLGAGNLASVPYWEWEAAKAKGEELGYLSRVLGLGERQNILPQQARPLFEEGARLLFRKWTALTLAVENQWGGTNSAEKAEALFHDCMEWFYKKREHYADELEEELDDALLQDFNVEAEDGSPRQVSEGLVKLYQELVGGSMAFLEHLRAVAAASVAQCKRQVVDLDGTVVAEEDADMETSSDEGGSDDDEDGMDTEGAPQGVPLEPAAPKVPVVDEDGFTMVQGKGRKGRR</sequence>
<feature type="region of interest" description="Disordered" evidence="4">
    <location>
        <begin position="868"/>
        <end position="930"/>
    </location>
</feature>
<evidence type="ECO:0000313" key="5">
    <source>
        <dbReference type="EMBL" id="KAG2497886.1"/>
    </source>
</evidence>
<feature type="compositionally biased region" description="Acidic residues" evidence="4">
    <location>
        <begin position="870"/>
        <end position="893"/>
    </location>
</feature>
<evidence type="ECO:0000256" key="4">
    <source>
        <dbReference type="SAM" id="MobiDB-lite"/>
    </source>
</evidence>